<proteinExistence type="predicted"/>
<sequence length="80" mass="8532">MCAPQACGLSIPDAFRILGIQQAFAGACRASYSKRVERFTRLSGAPRICPQDSPSRLQNLPQPIDAKGFVARCNSSACCG</sequence>
<gene>
    <name evidence="1" type="ORF">TF3108_v1_950001</name>
</gene>
<protein>
    <submittedName>
        <fullName evidence="1">Uncharacterized protein</fullName>
    </submittedName>
</protein>
<accession>A0A0S4W5N4</accession>
<reference evidence="1" key="1">
    <citation type="submission" date="2015-10" db="EMBL/GenBank/DDBJ databases">
        <authorList>
            <person name="Gilbert D.G."/>
        </authorList>
    </citation>
    <scope>NUCLEOTIDE SEQUENCE</scope>
    <source>
        <strain evidence="1">Phyl III-seqv23</strain>
    </source>
</reference>
<organism evidence="1">
    <name type="scientific">Ralstonia solanacearum</name>
    <name type="common">Pseudomonas solanacearum</name>
    <dbReference type="NCBI Taxonomy" id="305"/>
    <lineage>
        <taxon>Bacteria</taxon>
        <taxon>Pseudomonadati</taxon>
        <taxon>Pseudomonadota</taxon>
        <taxon>Betaproteobacteria</taxon>
        <taxon>Burkholderiales</taxon>
        <taxon>Burkholderiaceae</taxon>
        <taxon>Ralstonia</taxon>
        <taxon>Ralstonia solanacearum species complex</taxon>
    </lineage>
</organism>
<evidence type="ECO:0000313" key="1">
    <source>
        <dbReference type="EMBL" id="CUV41984.1"/>
    </source>
</evidence>
<dbReference type="EMBL" id="LN899826">
    <property type="protein sequence ID" value="CUV41984.1"/>
    <property type="molecule type" value="Genomic_DNA"/>
</dbReference>
<dbReference type="AlphaFoldDB" id="A0A0S4W5N4"/>
<name>A0A0S4W5N4_RALSL</name>